<reference evidence="6" key="1">
    <citation type="journal article" date="2021" name="Mol. Plant Microbe Interact.">
        <title>Complete Genome Sequence of the Plant-Pathogenic Fungus Colletotrichum lupini.</title>
        <authorList>
            <person name="Baroncelli R."/>
            <person name="Pensec F."/>
            <person name="Da Lio D."/>
            <person name="Boufleur T."/>
            <person name="Vicente I."/>
            <person name="Sarrocco S."/>
            <person name="Picot A."/>
            <person name="Baraldi E."/>
            <person name="Sukno S."/>
            <person name="Thon M."/>
            <person name="Le Floch G."/>
        </authorList>
    </citation>
    <scope>NUCLEOTIDE SEQUENCE</scope>
    <source>
        <strain evidence="6">IMI 504893</strain>
    </source>
</reference>
<dbReference type="RefSeq" id="XP_049141644.1">
    <property type="nucleotide sequence ID" value="XM_049284501.1"/>
</dbReference>
<dbReference type="InterPro" id="IPR011990">
    <property type="entry name" value="TPR-like_helical_dom_sf"/>
</dbReference>
<dbReference type="Gene3D" id="3.40.1090.10">
    <property type="entry name" value="Cytosolic phospholipase A2 catalytic domain"/>
    <property type="match status" value="1"/>
</dbReference>
<evidence type="ECO:0000256" key="2">
    <source>
        <dbReference type="ARBA" id="ARBA00022963"/>
    </source>
</evidence>
<evidence type="ECO:0000313" key="6">
    <source>
        <dbReference type="EMBL" id="UQC80013.1"/>
    </source>
</evidence>
<evidence type="ECO:0000259" key="5">
    <source>
        <dbReference type="PROSITE" id="PS51635"/>
    </source>
</evidence>
<dbReference type="Pfam" id="PF00931">
    <property type="entry name" value="NB-ARC"/>
    <property type="match status" value="1"/>
</dbReference>
<feature type="domain" description="PNPLA" evidence="5">
    <location>
        <begin position="10"/>
        <end position="206"/>
    </location>
</feature>
<feature type="short sequence motif" description="GXGXXG" evidence="4">
    <location>
        <begin position="14"/>
        <end position="19"/>
    </location>
</feature>
<dbReference type="KEGG" id="clup:CLUP02_05494"/>
<protein>
    <recommendedName>
        <fullName evidence="5">PNPLA domain-containing protein</fullName>
    </recommendedName>
</protein>
<dbReference type="InterPro" id="IPR002182">
    <property type="entry name" value="NB-ARC"/>
</dbReference>
<evidence type="ECO:0000313" key="7">
    <source>
        <dbReference type="Proteomes" id="UP000830671"/>
    </source>
</evidence>
<dbReference type="SUPFAM" id="SSF48452">
    <property type="entry name" value="TPR-like"/>
    <property type="match status" value="2"/>
</dbReference>
<dbReference type="InterPro" id="IPR027417">
    <property type="entry name" value="P-loop_NTPase"/>
</dbReference>
<dbReference type="GO" id="GO:0016020">
    <property type="term" value="C:membrane"/>
    <property type="evidence" value="ECO:0007669"/>
    <property type="project" value="TreeGrafter"/>
</dbReference>
<dbReference type="PANTHER" id="PTHR24185:SF1">
    <property type="entry name" value="CALCIUM-INDEPENDENT PHOSPHOLIPASE A2-GAMMA"/>
    <property type="match status" value="1"/>
</dbReference>
<accession>A0A9Q8SMW0</accession>
<comment type="caution">
    <text evidence="4">Lacks conserved residue(s) required for the propagation of feature annotation.</text>
</comment>
<dbReference type="Pfam" id="PF01734">
    <property type="entry name" value="Patatin"/>
    <property type="match status" value="1"/>
</dbReference>
<keyword evidence="2 4" id="KW-0442">Lipid degradation</keyword>
<keyword evidence="7" id="KW-1185">Reference proteome</keyword>
<dbReference type="GO" id="GO:0046486">
    <property type="term" value="P:glycerolipid metabolic process"/>
    <property type="evidence" value="ECO:0007669"/>
    <property type="project" value="UniProtKB-ARBA"/>
</dbReference>
<proteinExistence type="predicted"/>
<dbReference type="PROSITE" id="PS51635">
    <property type="entry name" value="PNPLA"/>
    <property type="match status" value="1"/>
</dbReference>
<gene>
    <name evidence="6" type="ORF">CLUP02_05494</name>
</gene>
<dbReference type="Pfam" id="PF13424">
    <property type="entry name" value="TPR_12"/>
    <property type="match status" value="1"/>
</dbReference>
<name>A0A9Q8SMW0_9PEZI</name>
<dbReference type="InterPro" id="IPR002641">
    <property type="entry name" value="PNPLA_dom"/>
</dbReference>
<dbReference type="GO" id="GO:0047499">
    <property type="term" value="F:calcium-independent phospholipase A2 activity"/>
    <property type="evidence" value="ECO:0007669"/>
    <property type="project" value="TreeGrafter"/>
</dbReference>
<dbReference type="Pfam" id="PF13233">
    <property type="entry name" value="Complex1_LYR_2"/>
    <property type="match status" value="1"/>
</dbReference>
<dbReference type="InterPro" id="IPR016035">
    <property type="entry name" value="Acyl_Trfase/lysoPLipase"/>
</dbReference>
<feature type="active site" description="Proton acceptor" evidence="4">
    <location>
        <position position="193"/>
    </location>
</feature>
<evidence type="ECO:0000256" key="4">
    <source>
        <dbReference type="PROSITE-ProRule" id="PRU01161"/>
    </source>
</evidence>
<organism evidence="6 7">
    <name type="scientific">Colletotrichum lupini</name>
    <dbReference type="NCBI Taxonomy" id="145971"/>
    <lineage>
        <taxon>Eukaryota</taxon>
        <taxon>Fungi</taxon>
        <taxon>Dikarya</taxon>
        <taxon>Ascomycota</taxon>
        <taxon>Pezizomycotina</taxon>
        <taxon>Sordariomycetes</taxon>
        <taxon>Hypocreomycetidae</taxon>
        <taxon>Glomerellales</taxon>
        <taxon>Glomerellaceae</taxon>
        <taxon>Colletotrichum</taxon>
        <taxon>Colletotrichum acutatum species complex</taxon>
    </lineage>
</organism>
<dbReference type="GO" id="GO:0019369">
    <property type="term" value="P:arachidonate metabolic process"/>
    <property type="evidence" value="ECO:0007669"/>
    <property type="project" value="TreeGrafter"/>
</dbReference>
<dbReference type="SUPFAM" id="SSF52540">
    <property type="entry name" value="P-loop containing nucleoside triphosphate hydrolases"/>
    <property type="match status" value="1"/>
</dbReference>
<dbReference type="Proteomes" id="UP000830671">
    <property type="component" value="Chromosome 3"/>
</dbReference>
<keyword evidence="3 4" id="KW-0443">Lipid metabolism</keyword>
<dbReference type="EMBL" id="CP019475">
    <property type="protein sequence ID" value="UQC80013.1"/>
    <property type="molecule type" value="Genomic_DNA"/>
</dbReference>
<dbReference type="CDD" id="cd20270">
    <property type="entry name" value="Complex1_LYR_SDHAF3_LYRM10"/>
    <property type="match status" value="1"/>
</dbReference>
<dbReference type="Gene3D" id="1.25.40.10">
    <property type="entry name" value="Tetratricopeptide repeat domain"/>
    <property type="match status" value="1"/>
</dbReference>
<evidence type="ECO:0000256" key="1">
    <source>
        <dbReference type="ARBA" id="ARBA00022801"/>
    </source>
</evidence>
<sequence length="1399" mass="160145">MSQDEPIYLLSLDGGGIRGISELVILHEIMKRLQKYWRVSLSFQYTVLQSSANSRSLERLIAIMLGRMGMSTEEAINAYESFAKDVFRKKNRRRWWNRTYKEETLVKIIQDNVTKKKLAKTTMLDDTRERGLAFVCAATYDAYEAYLFRTYKGSSNCAHNVEIWEAARATSAAPTFFHPISIEVEAERDQYVDGAVTCNNPARLVLSEAESYFGPRRTLGFLLSLGTGLKVSDKKVNVVPQGQLVDRPVVARQGSGALFSRGTIKILKHAKASLTDSEPEHQALEQRFQKTHYAYWRLNLDRGAADIKLNEYKKMGLLRAATERYLQDIEVSTSIEKIVSMLHKKEGVDLSLDAACHAVSDAASKQALQQEVQINSIASPQFTGRLDILNKMERHFYERPSGSSPRRHLRIWGMGGIGKTQIALKFRDLYGSRFDRVFWINAATKDSIFESFRLLTAEIFDEEAGKPNIKRVQNWLAQNQTEEWLLVFDNNDTIDVSNYLPPGNTGNILFTSRRKDMSPILDANQTIPVDIMDAEDAVTLFLRASQRQQAKSEDDDVEKYGKAIVHELGYLPWPSIRPRRRKDILGDPPLYPGVFEHNPAVYGTFELSYDALEMQSVGKGRKGQAALNALRVLNIFCFYHNENITTYILSRAATNKQMETTFISGEEGSIAPLPLLDLTEEGDWDSTNFNDGIAMLRSYSLIKNSLLYDESYSMHVLVHSWARDRMKPEMLVFQRRAAREILFFSVGRNNRLIEELFASQVLTHMQACLDQGGSEDIEWMRRTEQEGKFAQTLAYLGLWDKATAVLEQIVAGRQEKLDCKDWANIAALWDLAKVYRHSSRLRESDKIFGLILKLLPECPDKTKVIRHNLNIQFDWLELLIVQAGYLQAKMLLETIMKIAKPQGWTSKWYHRGLASLATILRMEGDTETAVALEMEVYEHCIRDDKIEPGHRNMMTSMNNLAALHSEWGMHEEAHQLWCHFLSNEERLRGKENPITLQSKRNVATGCANLNRLKEAEEILREVLEVSERVLWRTHLDTLATMDQLAGVLARRGETEEATRLWEECLESWRLKDDGAVLGLEDFQAGGIMRPSGWRFYSVKLELEFDTPVLKEIAAKSLLLWRERVARNQGQSSVKYFRQIEGNIPQYDPTKQVKSVPILLTFQEKKGHSLDNNRFSNHKIEISLLWNSPFFNSLTRHIVCCTVYKALSGTVWIISVTSQGKMAIHMTKSLNTTHYYLEQLASRLRAFLFTQLSQPPTRKLHHRQHDIMRSASILRMASASVSKGNGLRPTPMALLPPIPLYRRLLRAHRKHLPSEMRVLGDEYIKAEFRAHRTVDNPAHLIGFLTEWQLYAQKIEGNSWVGEKIDPVKVAKMSDEQIGQLYELMQAIKERRESGEGEDQS</sequence>
<evidence type="ECO:0000256" key="3">
    <source>
        <dbReference type="ARBA" id="ARBA00023098"/>
    </source>
</evidence>
<feature type="short sequence motif" description="DGA/G" evidence="4">
    <location>
        <begin position="193"/>
        <end position="195"/>
    </location>
</feature>
<feature type="active site" description="Nucleophile" evidence="4">
    <location>
        <position position="71"/>
    </location>
</feature>
<dbReference type="PANTHER" id="PTHR24185">
    <property type="entry name" value="CALCIUM-INDEPENDENT PHOSPHOLIPASE A2-GAMMA"/>
    <property type="match status" value="1"/>
</dbReference>
<dbReference type="Gene3D" id="3.40.50.300">
    <property type="entry name" value="P-loop containing nucleotide triphosphate hydrolases"/>
    <property type="match status" value="1"/>
</dbReference>
<dbReference type="GO" id="GO:0016042">
    <property type="term" value="P:lipid catabolic process"/>
    <property type="evidence" value="ECO:0007669"/>
    <property type="project" value="UniProtKB-UniRule"/>
</dbReference>
<dbReference type="SUPFAM" id="SSF52151">
    <property type="entry name" value="FabD/lysophospholipase-like"/>
    <property type="match status" value="1"/>
</dbReference>
<dbReference type="GeneID" id="73339511"/>
<dbReference type="GO" id="GO:0043531">
    <property type="term" value="F:ADP binding"/>
    <property type="evidence" value="ECO:0007669"/>
    <property type="project" value="InterPro"/>
</dbReference>
<keyword evidence="1 4" id="KW-0378">Hydrolase</keyword>